<organism evidence="1 2">
    <name type="scientific">Naganishia adeliensis</name>
    <dbReference type="NCBI Taxonomy" id="92952"/>
    <lineage>
        <taxon>Eukaryota</taxon>
        <taxon>Fungi</taxon>
        <taxon>Dikarya</taxon>
        <taxon>Basidiomycota</taxon>
        <taxon>Agaricomycotina</taxon>
        <taxon>Tremellomycetes</taxon>
        <taxon>Filobasidiales</taxon>
        <taxon>Filobasidiaceae</taxon>
        <taxon>Naganishia</taxon>
    </lineage>
</organism>
<evidence type="ECO:0000313" key="2">
    <source>
        <dbReference type="Proteomes" id="UP001230649"/>
    </source>
</evidence>
<keyword evidence="2" id="KW-1185">Reference proteome</keyword>
<comment type="caution">
    <text evidence="1">The sequence shown here is derived from an EMBL/GenBank/DDBJ whole genome shotgun (WGS) entry which is preliminary data.</text>
</comment>
<accession>A0ACC2WUU2</accession>
<reference evidence="1" key="1">
    <citation type="submission" date="2023-04" db="EMBL/GenBank/DDBJ databases">
        <title>Draft Genome sequencing of Naganishia species isolated from polar environments using Oxford Nanopore Technology.</title>
        <authorList>
            <person name="Leo P."/>
            <person name="Venkateswaran K."/>
        </authorList>
    </citation>
    <scope>NUCLEOTIDE SEQUENCE</scope>
    <source>
        <strain evidence="1">MNA-CCFEE 5262</strain>
    </source>
</reference>
<dbReference type="EMBL" id="JASBWS010000005">
    <property type="protein sequence ID" value="KAJ9115568.1"/>
    <property type="molecule type" value="Genomic_DNA"/>
</dbReference>
<protein>
    <submittedName>
        <fullName evidence="1">Uncharacterized protein</fullName>
    </submittedName>
</protein>
<proteinExistence type="predicted"/>
<dbReference type="Proteomes" id="UP001230649">
    <property type="component" value="Unassembled WGS sequence"/>
</dbReference>
<sequence>MSSLVYWVYQAQQYLSTTPVHPTYFPFAWLDVLGAIRLSIFVDQFSRQRNGVKPNELGAGKRDYVVSRTPVHRFIPRKPSVWLELPLSLFDALGRAIILTSFSVDFIRHTTTLPLHIRTNPWLMVLAAFINTVPFASLAFACHMFDKDWSFSTPGELQPEGWKMVDFWAPPVIATLYATLVRAHPVFDVPYQTLRLALMRRPSVIRVVGFDTFKEMFPLLPMPRDPLEARAICAIVLTCLFRSSSVVQLGRGT</sequence>
<gene>
    <name evidence="1" type="ORF">QFC20_000893</name>
</gene>
<name>A0ACC2WUU2_9TREE</name>
<evidence type="ECO:0000313" key="1">
    <source>
        <dbReference type="EMBL" id="KAJ9115568.1"/>
    </source>
</evidence>